<dbReference type="PANTHER" id="PTHR43349:SF9">
    <property type="entry name" value="PHENYLCOUMARAN BENZYLIC ETHER REDUCTASE-LIKE PROTEIN"/>
    <property type="match status" value="1"/>
</dbReference>
<dbReference type="SUPFAM" id="SSF51735">
    <property type="entry name" value="NAD(P)-binding Rossmann-fold domains"/>
    <property type="match status" value="1"/>
</dbReference>
<keyword evidence="2" id="KW-1185">Reference proteome</keyword>
<dbReference type="Proteomes" id="UP001497480">
    <property type="component" value="Unassembled WGS sequence"/>
</dbReference>
<protein>
    <submittedName>
        <fullName evidence="1">Uncharacterized protein</fullName>
    </submittedName>
</protein>
<sequence>MYILFIEIPSSDFGVEEDRVNHLPSFQKFVNKKRVIGRKIEASGIPYTFVSVSYLGAYFINNLLHPYEKVYNITVYGNGKLKVHGDYTEDIGTKVDRSADEPIARTPAEIVGA</sequence>
<organism evidence="1 2">
    <name type="scientific">Lupinus luteus</name>
    <name type="common">European yellow lupine</name>
    <dbReference type="NCBI Taxonomy" id="3873"/>
    <lineage>
        <taxon>Eukaryota</taxon>
        <taxon>Viridiplantae</taxon>
        <taxon>Streptophyta</taxon>
        <taxon>Embryophyta</taxon>
        <taxon>Tracheophyta</taxon>
        <taxon>Spermatophyta</taxon>
        <taxon>Magnoliopsida</taxon>
        <taxon>eudicotyledons</taxon>
        <taxon>Gunneridae</taxon>
        <taxon>Pentapetalae</taxon>
        <taxon>rosids</taxon>
        <taxon>fabids</taxon>
        <taxon>Fabales</taxon>
        <taxon>Fabaceae</taxon>
        <taxon>Papilionoideae</taxon>
        <taxon>50 kb inversion clade</taxon>
        <taxon>genistoids sensu lato</taxon>
        <taxon>core genistoids</taxon>
        <taxon>Genisteae</taxon>
        <taxon>Lupinus</taxon>
    </lineage>
</organism>
<comment type="caution">
    <text evidence="1">The sequence shown here is derived from an EMBL/GenBank/DDBJ whole genome shotgun (WGS) entry which is preliminary data.</text>
</comment>
<reference evidence="1 2" key="1">
    <citation type="submission" date="2024-03" db="EMBL/GenBank/DDBJ databases">
        <authorList>
            <person name="Martinez-Hernandez J."/>
        </authorList>
    </citation>
    <scope>NUCLEOTIDE SEQUENCE [LARGE SCALE GENOMIC DNA]</scope>
</reference>
<evidence type="ECO:0000313" key="1">
    <source>
        <dbReference type="EMBL" id="CAL0310997.1"/>
    </source>
</evidence>
<dbReference type="InterPro" id="IPR050608">
    <property type="entry name" value="NmrA-type/Isoflavone_red_sf"/>
</dbReference>
<accession>A0AAV1WP04</accession>
<name>A0AAV1WP04_LUPLU</name>
<gene>
    <name evidence="1" type="ORF">LLUT_LOCUS12057</name>
</gene>
<proteinExistence type="predicted"/>
<dbReference type="Gene3D" id="3.40.50.720">
    <property type="entry name" value="NAD(P)-binding Rossmann-like Domain"/>
    <property type="match status" value="1"/>
</dbReference>
<dbReference type="InterPro" id="IPR036291">
    <property type="entry name" value="NAD(P)-bd_dom_sf"/>
</dbReference>
<dbReference type="EMBL" id="CAXHTB010000008">
    <property type="protein sequence ID" value="CAL0310997.1"/>
    <property type="molecule type" value="Genomic_DNA"/>
</dbReference>
<evidence type="ECO:0000313" key="2">
    <source>
        <dbReference type="Proteomes" id="UP001497480"/>
    </source>
</evidence>
<dbReference type="PANTHER" id="PTHR43349">
    <property type="entry name" value="PINORESINOL REDUCTASE-RELATED"/>
    <property type="match status" value="1"/>
</dbReference>
<dbReference type="AlphaFoldDB" id="A0AAV1WP04"/>